<keyword evidence="5 7" id="KW-0472">Membrane</keyword>
<dbReference type="EMBL" id="SHKP01000007">
    <property type="protein sequence ID" value="RZT94901.1"/>
    <property type="molecule type" value="Genomic_DNA"/>
</dbReference>
<evidence type="ECO:0000313" key="10">
    <source>
        <dbReference type="Proteomes" id="UP000293671"/>
    </source>
</evidence>
<evidence type="ECO:0000313" key="9">
    <source>
        <dbReference type="EMBL" id="RZT94901.1"/>
    </source>
</evidence>
<evidence type="ECO:0000256" key="1">
    <source>
        <dbReference type="ARBA" id="ARBA00004141"/>
    </source>
</evidence>
<keyword evidence="4 7" id="KW-1133">Transmembrane helix</keyword>
<name>A0A4Q7VFY2_9BURK</name>
<reference evidence="9 10" key="1">
    <citation type="submission" date="2019-02" db="EMBL/GenBank/DDBJ databases">
        <title>Genomic Encyclopedia of Type Strains, Phase IV (KMG-IV): sequencing the most valuable type-strain genomes for metagenomic binning, comparative biology and taxonomic classification.</title>
        <authorList>
            <person name="Goeker M."/>
        </authorList>
    </citation>
    <scope>NUCLEOTIDE SEQUENCE [LARGE SCALE GENOMIC DNA]</scope>
    <source>
        <strain evidence="9 10">DSM 19570</strain>
    </source>
</reference>
<dbReference type="PANTHER" id="PTHR31566:SF0">
    <property type="entry name" value="CYTOCHROME C BIOGENESIS PROTEIN CCS1, CHLOROPLASTIC"/>
    <property type="match status" value="1"/>
</dbReference>
<proteinExistence type="predicted"/>
<evidence type="ECO:0000256" key="2">
    <source>
        <dbReference type="ARBA" id="ARBA00022692"/>
    </source>
</evidence>
<feature type="transmembrane region" description="Helical" evidence="7">
    <location>
        <begin position="84"/>
        <end position="108"/>
    </location>
</feature>
<dbReference type="Pfam" id="PF05140">
    <property type="entry name" value="ResB"/>
    <property type="match status" value="1"/>
</dbReference>
<dbReference type="InterPro" id="IPR023494">
    <property type="entry name" value="Cyt_c_bgen_Ccs1/CcsB/ResB"/>
</dbReference>
<feature type="domain" description="ResB-like" evidence="8">
    <location>
        <begin position="44"/>
        <end position="719"/>
    </location>
</feature>
<feature type="transmembrane region" description="Helical" evidence="7">
    <location>
        <begin position="46"/>
        <end position="64"/>
    </location>
</feature>
<comment type="caution">
    <text evidence="9">The sequence shown here is derived from an EMBL/GenBank/DDBJ whole genome shotgun (WGS) entry which is preliminary data.</text>
</comment>
<gene>
    <name evidence="9" type="ORF">EV670_2645</name>
</gene>
<organism evidence="9 10">
    <name type="scientific">Rivibacter subsaxonicus</name>
    <dbReference type="NCBI Taxonomy" id="457575"/>
    <lineage>
        <taxon>Bacteria</taxon>
        <taxon>Pseudomonadati</taxon>
        <taxon>Pseudomonadota</taxon>
        <taxon>Betaproteobacteria</taxon>
        <taxon>Burkholderiales</taxon>
        <taxon>Rivibacter</taxon>
    </lineage>
</organism>
<dbReference type="GO" id="GO:0017004">
    <property type="term" value="P:cytochrome complex assembly"/>
    <property type="evidence" value="ECO:0007669"/>
    <property type="project" value="UniProtKB-KW"/>
</dbReference>
<dbReference type="InterPro" id="IPR007816">
    <property type="entry name" value="ResB-like_domain"/>
</dbReference>
<dbReference type="AlphaFoldDB" id="A0A4Q7VFY2"/>
<feature type="transmembrane region" description="Helical" evidence="7">
    <location>
        <begin position="199"/>
        <end position="217"/>
    </location>
</feature>
<evidence type="ECO:0000259" key="8">
    <source>
        <dbReference type="Pfam" id="PF05140"/>
    </source>
</evidence>
<evidence type="ECO:0000256" key="4">
    <source>
        <dbReference type="ARBA" id="ARBA00022989"/>
    </source>
</evidence>
<evidence type="ECO:0000256" key="3">
    <source>
        <dbReference type="ARBA" id="ARBA00022748"/>
    </source>
</evidence>
<protein>
    <submittedName>
        <fullName evidence="9">Cytochrome c biogenesis protein</fullName>
    </submittedName>
</protein>
<dbReference type="GO" id="GO:0016020">
    <property type="term" value="C:membrane"/>
    <property type="evidence" value="ECO:0007669"/>
    <property type="project" value="UniProtKB-SubCell"/>
</dbReference>
<keyword evidence="3" id="KW-0201">Cytochrome c-type biogenesis</keyword>
<feature type="region of interest" description="Disordered" evidence="6">
    <location>
        <begin position="1"/>
        <end position="23"/>
    </location>
</feature>
<sequence>MAVSGTTASTAPRLDEAQQPSTEGIQLRSGSRLARESIELLSSMRFAITLLSVICIASVIGTVVKQHEPAVNYVNQFGPFWARFFVALGLDAIYSAWWFLLILAFLVLSTSLCIARNLPKILVDLRTYKEHLRASSLRSFHHRAEGRLELPREAALAHVSALLAASGWRARAQQRSGGVPGGESAGVMIAARKGAVNKLGYLSAHGAIVLVCIGGLFDGDLVVRAQMALQGKSAFGGGSIPATVPAEHVLSEANPTYRGNLFVAERDRSGTAVINLRDGVVLQPLPFEVELRKFIVEYYETGMPKLFASEVLIHDRDTGAVTPATIRVNQPAIHRGVAIYQSSFDDGGSALQIKAWPLAGSGRQPFELEGKVGSSQSLSAPGSGEPLKLELTGLRAINVENLAPSESAGATDVRAVDLRQSLDKHLGSGAANGKDKKLSNIGPSFSYKLRDASGQAREYSNYMLPVMLDGQSVFLAGVRENPSDAFRYLRIPADENGSLEGFMRLRGALADPALRAQAVHRYVQLAVPADKPELAQQLEVSARRALGLFSGAEPAVEGKPASAGLQALSDFLEANVPAAERERTSGVLVRILGGTLFELMNLARERDGLKPLAAGDTTQAFMTQALMSLSDSVHYPAPALLMLGGFEQRQASVFQVTRAPGKTLVYLGCALLIIGVFSMLYVRERRLWVWLEADDQGGTHVRTALSSTRQTMDTDREFEQWRDALLPGPTPQPAGVSSR</sequence>
<feature type="compositionally biased region" description="Polar residues" evidence="6">
    <location>
        <begin position="1"/>
        <end position="10"/>
    </location>
</feature>
<dbReference type="Proteomes" id="UP000293671">
    <property type="component" value="Unassembled WGS sequence"/>
</dbReference>
<feature type="transmembrane region" description="Helical" evidence="7">
    <location>
        <begin position="664"/>
        <end position="682"/>
    </location>
</feature>
<comment type="subcellular location">
    <subcellularLocation>
        <location evidence="1">Membrane</location>
        <topology evidence="1">Multi-pass membrane protein</topology>
    </subcellularLocation>
</comment>
<dbReference type="RefSeq" id="WP_242616965.1">
    <property type="nucleotide sequence ID" value="NZ_SHKP01000007.1"/>
</dbReference>
<dbReference type="PANTHER" id="PTHR31566">
    <property type="entry name" value="CYTOCHROME C BIOGENESIS PROTEIN CCS1, CHLOROPLASTIC"/>
    <property type="match status" value="1"/>
</dbReference>
<keyword evidence="10" id="KW-1185">Reference proteome</keyword>
<evidence type="ECO:0000256" key="7">
    <source>
        <dbReference type="SAM" id="Phobius"/>
    </source>
</evidence>
<evidence type="ECO:0000256" key="5">
    <source>
        <dbReference type="ARBA" id="ARBA00023136"/>
    </source>
</evidence>
<evidence type="ECO:0000256" key="6">
    <source>
        <dbReference type="SAM" id="MobiDB-lite"/>
    </source>
</evidence>
<accession>A0A4Q7VFY2</accession>
<keyword evidence="2 7" id="KW-0812">Transmembrane</keyword>